<feature type="transmembrane region" description="Helical" evidence="6">
    <location>
        <begin position="32"/>
        <end position="50"/>
    </location>
</feature>
<comment type="similarity">
    <text evidence="2 6">Belongs to the anoctamin family.</text>
</comment>
<keyword evidence="5 6" id="KW-0472">Membrane</keyword>
<reference evidence="8" key="1">
    <citation type="journal article" date="2014" name="Nat. Commun.">
        <title>The rainbow trout genome provides novel insights into evolution after whole-genome duplication in vertebrates.</title>
        <authorList>
            <person name="Berthelot C."/>
            <person name="Brunet F."/>
            <person name="Chalopin D."/>
            <person name="Juanchich A."/>
            <person name="Bernard M."/>
            <person name="Noel B."/>
            <person name="Bento P."/>
            <person name="Da Silva C."/>
            <person name="Labadie K."/>
            <person name="Alberti A."/>
            <person name="Aury J.M."/>
            <person name="Louis A."/>
            <person name="Dehais P."/>
            <person name="Bardou P."/>
            <person name="Montfort J."/>
            <person name="Klopp C."/>
            <person name="Cabau C."/>
            <person name="Gaspin C."/>
            <person name="Thorgaard G.H."/>
            <person name="Boussaha M."/>
            <person name="Quillet E."/>
            <person name="Guyomard R."/>
            <person name="Galiana D."/>
            <person name="Bobe J."/>
            <person name="Volff J.N."/>
            <person name="Genet C."/>
            <person name="Wincker P."/>
            <person name="Jaillon O."/>
            <person name="Roest Crollius H."/>
            <person name="Guiguen Y."/>
        </authorList>
    </citation>
    <scope>NUCLEOTIDE SEQUENCE [LARGE SCALE GENOMIC DNA]</scope>
</reference>
<dbReference type="PANTHER" id="PTHR12308">
    <property type="entry name" value="ANOCTAMIN"/>
    <property type="match status" value="1"/>
</dbReference>
<keyword evidence="4 6" id="KW-1133">Transmembrane helix</keyword>
<feature type="transmembrane region" description="Helical" evidence="6">
    <location>
        <begin position="208"/>
        <end position="232"/>
    </location>
</feature>
<dbReference type="GO" id="GO:0005254">
    <property type="term" value="F:chloride channel activity"/>
    <property type="evidence" value="ECO:0007669"/>
    <property type="project" value="TreeGrafter"/>
</dbReference>
<organism evidence="8 9">
    <name type="scientific">Oncorhynchus mykiss</name>
    <name type="common">Rainbow trout</name>
    <name type="synonym">Salmo gairdneri</name>
    <dbReference type="NCBI Taxonomy" id="8022"/>
    <lineage>
        <taxon>Eukaryota</taxon>
        <taxon>Metazoa</taxon>
        <taxon>Chordata</taxon>
        <taxon>Craniata</taxon>
        <taxon>Vertebrata</taxon>
        <taxon>Euteleostomi</taxon>
        <taxon>Actinopterygii</taxon>
        <taxon>Neopterygii</taxon>
        <taxon>Teleostei</taxon>
        <taxon>Protacanthopterygii</taxon>
        <taxon>Salmoniformes</taxon>
        <taxon>Salmonidae</taxon>
        <taxon>Salmoninae</taxon>
        <taxon>Oncorhynchus</taxon>
    </lineage>
</organism>
<feature type="non-terminal residue" evidence="8">
    <location>
        <position position="1"/>
    </location>
</feature>
<evidence type="ECO:0000313" key="9">
    <source>
        <dbReference type="Proteomes" id="UP000193380"/>
    </source>
</evidence>
<comment type="subcellular location">
    <subcellularLocation>
        <location evidence="1 6">Membrane</location>
        <topology evidence="1 6">Multi-pass membrane protein</topology>
    </subcellularLocation>
</comment>
<protein>
    <recommendedName>
        <fullName evidence="6">Anoctamin</fullName>
    </recommendedName>
</protein>
<dbReference type="PANTHER" id="PTHR12308:SF47">
    <property type="entry name" value="ANOCTAMIN"/>
    <property type="match status" value="1"/>
</dbReference>
<feature type="domain" description="Anoctamin transmembrane" evidence="7">
    <location>
        <begin position="196"/>
        <end position="231"/>
    </location>
</feature>
<dbReference type="InterPro" id="IPR007632">
    <property type="entry name" value="Anoctamin"/>
</dbReference>
<dbReference type="EMBL" id="FR937600">
    <property type="protein sequence ID" value="CDQ98455.1"/>
    <property type="molecule type" value="Genomic_DNA"/>
</dbReference>
<proteinExistence type="inferred from homology"/>
<dbReference type="Pfam" id="PF04547">
    <property type="entry name" value="Anoctamin"/>
    <property type="match status" value="1"/>
</dbReference>
<evidence type="ECO:0000256" key="3">
    <source>
        <dbReference type="ARBA" id="ARBA00022692"/>
    </source>
</evidence>
<evidence type="ECO:0000313" key="8">
    <source>
        <dbReference type="EMBL" id="CDQ98455.1"/>
    </source>
</evidence>
<evidence type="ECO:0000256" key="5">
    <source>
        <dbReference type="ARBA" id="ARBA00023136"/>
    </source>
</evidence>
<evidence type="ECO:0000256" key="6">
    <source>
        <dbReference type="RuleBase" id="RU280814"/>
    </source>
</evidence>
<evidence type="ECO:0000256" key="1">
    <source>
        <dbReference type="ARBA" id="ARBA00004141"/>
    </source>
</evidence>
<evidence type="ECO:0000259" key="7">
    <source>
        <dbReference type="Pfam" id="PF04547"/>
    </source>
</evidence>
<dbReference type="AlphaFoldDB" id="A0A060ZAY8"/>
<reference evidence="8" key="2">
    <citation type="submission" date="2014-03" db="EMBL/GenBank/DDBJ databases">
        <authorList>
            <person name="Genoscope - CEA"/>
        </authorList>
    </citation>
    <scope>NUCLEOTIDE SEQUENCE</scope>
</reference>
<dbReference type="GO" id="GO:0005886">
    <property type="term" value="C:plasma membrane"/>
    <property type="evidence" value="ECO:0007669"/>
    <property type="project" value="TreeGrafter"/>
</dbReference>
<dbReference type="Proteomes" id="UP000193380">
    <property type="component" value="Unassembled WGS sequence"/>
</dbReference>
<keyword evidence="3 6" id="KW-0812">Transmembrane</keyword>
<feature type="transmembrane region" description="Helical" evidence="6">
    <location>
        <begin position="56"/>
        <end position="78"/>
    </location>
</feature>
<comment type="caution">
    <text evidence="6">Lacks conserved residue(s) required for the propagation of feature annotation.</text>
</comment>
<dbReference type="STRING" id="8022.A0A060ZAY8"/>
<gene>
    <name evidence="8" type="ORF">GSONMT00002044001</name>
</gene>
<accession>A0A060ZAY8</accession>
<sequence>FPSPSIALRTSCQSSSQLTAPVHSPSVYSPSIYLIPILYLLILFLLHHSISTCTSIFWIISTIPVFVSFSPLVFLSLLRGAELTGMRKVVKPQYGGGTHRFSCAEDNIYENIESELCFFTSQERQSIIKYWLDNLRAKQGEVLHNFHFLEGQPIIPELMARGVIYQLFPLHEQRILSQLMTSWVQAVCERQPLDDICDYFGVKIGMYFAWLGFYTNSMLYPAVIGFLLWILAEADQPEEDWPPS</sequence>
<dbReference type="InterPro" id="IPR049452">
    <property type="entry name" value="Anoctamin_TM"/>
</dbReference>
<evidence type="ECO:0000256" key="4">
    <source>
        <dbReference type="ARBA" id="ARBA00022989"/>
    </source>
</evidence>
<evidence type="ECO:0000256" key="2">
    <source>
        <dbReference type="ARBA" id="ARBA00009671"/>
    </source>
</evidence>
<name>A0A060ZAY8_ONCMY</name>
<dbReference type="PaxDb" id="8022-A0A060ZAY8"/>